<feature type="compositionally biased region" description="Basic and acidic residues" evidence="5">
    <location>
        <begin position="56"/>
        <end position="80"/>
    </location>
</feature>
<dbReference type="GO" id="GO:0005730">
    <property type="term" value="C:nucleolus"/>
    <property type="evidence" value="ECO:0007669"/>
    <property type="project" value="UniProtKB-SubCell"/>
</dbReference>
<organism evidence="6 7">
    <name type="scientific">Pterulicium gracile</name>
    <dbReference type="NCBI Taxonomy" id="1884261"/>
    <lineage>
        <taxon>Eukaryota</taxon>
        <taxon>Fungi</taxon>
        <taxon>Dikarya</taxon>
        <taxon>Basidiomycota</taxon>
        <taxon>Agaricomycotina</taxon>
        <taxon>Agaricomycetes</taxon>
        <taxon>Agaricomycetidae</taxon>
        <taxon>Agaricales</taxon>
        <taxon>Pleurotineae</taxon>
        <taxon>Pterulaceae</taxon>
        <taxon>Pterulicium</taxon>
    </lineage>
</organism>
<evidence type="ECO:0000256" key="3">
    <source>
        <dbReference type="ARBA" id="ARBA00023054"/>
    </source>
</evidence>
<accession>A0A5C3QK45</accession>
<evidence type="ECO:0000313" key="7">
    <source>
        <dbReference type="Proteomes" id="UP000305067"/>
    </source>
</evidence>
<evidence type="ECO:0000256" key="1">
    <source>
        <dbReference type="ARBA" id="ARBA00004604"/>
    </source>
</evidence>
<dbReference type="Pfam" id="PF09805">
    <property type="entry name" value="Nop25"/>
    <property type="match status" value="1"/>
</dbReference>
<dbReference type="Proteomes" id="UP000305067">
    <property type="component" value="Unassembled WGS sequence"/>
</dbReference>
<protein>
    <submittedName>
        <fullName evidence="6">Nucleolar protein 12-domain-containing protein</fullName>
    </submittedName>
</protein>
<comment type="subcellular location">
    <subcellularLocation>
        <location evidence="1">Nucleus</location>
        <location evidence="1">Nucleolus</location>
    </subcellularLocation>
</comment>
<feature type="compositionally biased region" description="Basic and acidic residues" evidence="5">
    <location>
        <begin position="149"/>
        <end position="161"/>
    </location>
</feature>
<keyword evidence="7" id="KW-1185">Reference proteome</keyword>
<dbReference type="OrthoDB" id="551633at2759"/>
<dbReference type="EMBL" id="ML178824">
    <property type="protein sequence ID" value="TFL01520.1"/>
    <property type="molecule type" value="Genomic_DNA"/>
</dbReference>
<comment type="similarity">
    <text evidence="2">Belongs to the RRP17 family.</text>
</comment>
<dbReference type="GO" id="GO:0019843">
    <property type="term" value="F:rRNA binding"/>
    <property type="evidence" value="ECO:0007669"/>
    <property type="project" value="TreeGrafter"/>
</dbReference>
<dbReference type="PANTHER" id="PTHR14577:SF0">
    <property type="entry name" value="NUCLEOLAR PROTEIN 12"/>
    <property type="match status" value="1"/>
</dbReference>
<feature type="compositionally biased region" description="Basic residues" evidence="5">
    <location>
        <begin position="195"/>
        <end position="208"/>
    </location>
</feature>
<dbReference type="InterPro" id="IPR019186">
    <property type="entry name" value="Nucleolar_protein_12"/>
</dbReference>
<proteinExistence type="inferred from homology"/>
<dbReference type="PANTHER" id="PTHR14577">
    <property type="entry name" value="NUCLEOLAR PROTEIN 12"/>
    <property type="match status" value="1"/>
</dbReference>
<evidence type="ECO:0000256" key="5">
    <source>
        <dbReference type="SAM" id="MobiDB-lite"/>
    </source>
</evidence>
<evidence type="ECO:0000256" key="2">
    <source>
        <dbReference type="ARBA" id="ARBA00007175"/>
    </source>
</evidence>
<dbReference type="AlphaFoldDB" id="A0A5C3QK45"/>
<keyword evidence="4" id="KW-0539">Nucleus</keyword>
<keyword evidence="3" id="KW-0175">Coiled coil</keyword>
<sequence>MDNLSRLTRAHSAIAAKKRFKREQIPEVTFDEDARREFLTGFHKRKLAKANAARKKAQDREKQERQETRRENRRTLREQASENAAQVEAAYGNLAASHDDDEWEGLGRSGKGKGKAKDEEYETEETIATVTVVEDFDPDELLHAPSDANARDKDTHARPEPRLPVASKPARPKSTAGAPKKKKSSSSSKYGTNASRKHDRNKQFKRRTEKAERAGGKASRSRGPKR</sequence>
<evidence type="ECO:0000313" key="6">
    <source>
        <dbReference type="EMBL" id="TFL01520.1"/>
    </source>
</evidence>
<name>A0A5C3QK45_9AGAR</name>
<evidence type="ECO:0000256" key="4">
    <source>
        <dbReference type="ARBA" id="ARBA00023242"/>
    </source>
</evidence>
<feature type="region of interest" description="Disordered" evidence="5">
    <location>
        <begin position="47"/>
        <end position="226"/>
    </location>
</feature>
<gene>
    <name evidence="6" type="ORF">BDV98DRAFT_507240</name>
</gene>
<dbReference type="STRING" id="1884261.A0A5C3QK45"/>
<reference evidence="6 7" key="1">
    <citation type="journal article" date="2019" name="Nat. Ecol. Evol.">
        <title>Megaphylogeny resolves global patterns of mushroom evolution.</title>
        <authorList>
            <person name="Varga T."/>
            <person name="Krizsan K."/>
            <person name="Foldi C."/>
            <person name="Dima B."/>
            <person name="Sanchez-Garcia M."/>
            <person name="Sanchez-Ramirez S."/>
            <person name="Szollosi G.J."/>
            <person name="Szarkandi J.G."/>
            <person name="Papp V."/>
            <person name="Albert L."/>
            <person name="Andreopoulos W."/>
            <person name="Angelini C."/>
            <person name="Antonin V."/>
            <person name="Barry K.W."/>
            <person name="Bougher N.L."/>
            <person name="Buchanan P."/>
            <person name="Buyck B."/>
            <person name="Bense V."/>
            <person name="Catcheside P."/>
            <person name="Chovatia M."/>
            <person name="Cooper J."/>
            <person name="Damon W."/>
            <person name="Desjardin D."/>
            <person name="Finy P."/>
            <person name="Geml J."/>
            <person name="Haridas S."/>
            <person name="Hughes K."/>
            <person name="Justo A."/>
            <person name="Karasinski D."/>
            <person name="Kautmanova I."/>
            <person name="Kiss B."/>
            <person name="Kocsube S."/>
            <person name="Kotiranta H."/>
            <person name="LaButti K.M."/>
            <person name="Lechner B.E."/>
            <person name="Liimatainen K."/>
            <person name="Lipzen A."/>
            <person name="Lukacs Z."/>
            <person name="Mihaltcheva S."/>
            <person name="Morgado L.N."/>
            <person name="Niskanen T."/>
            <person name="Noordeloos M.E."/>
            <person name="Ohm R.A."/>
            <person name="Ortiz-Santana B."/>
            <person name="Ovrebo C."/>
            <person name="Racz N."/>
            <person name="Riley R."/>
            <person name="Savchenko A."/>
            <person name="Shiryaev A."/>
            <person name="Soop K."/>
            <person name="Spirin V."/>
            <person name="Szebenyi C."/>
            <person name="Tomsovsky M."/>
            <person name="Tulloss R.E."/>
            <person name="Uehling J."/>
            <person name="Grigoriev I.V."/>
            <person name="Vagvolgyi C."/>
            <person name="Papp T."/>
            <person name="Martin F.M."/>
            <person name="Miettinen O."/>
            <person name="Hibbett D.S."/>
            <person name="Nagy L.G."/>
        </authorList>
    </citation>
    <scope>NUCLEOTIDE SEQUENCE [LARGE SCALE GENOMIC DNA]</scope>
    <source>
        <strain evidence="6 7">CBS 309.79</strain>
    </source>
</reference>